<evidence type="ECO:0000313" key="10">
    <source>
        <dbReference type="Proteomes" id="UP000245340"/>
    </source>
</evidence>
<dbReference type="GO" id="GO:0031032">
    <property type="term" value="P:actomyosin structure organization"/>
    <property type="evidence" value="ECO:0007669"/>
    <property type="project" value="InterPro"/>
</dbReference>
<dbReference type="PROSITE" id="PS50021">
    <property type="entry name" value="CH"/>
    <property type="match status" value="1"/>
</dbReference>
<dbReference type="RefSeq" id="XP_004396893.1">
    <property type="nucleotide sequence ID" value="XM_004396836.1"/>
</dbReference>
<dbReference type="PRINTS" id="PR00889">
    <property type="entry name" value="CALPONIN"/>
</dbReference>
<dbReference type="GO" id="GO:0051015">
    <property type="term" value="F:actin filament binding"/>
    <property type="evidence" value="ECO:0007669"/>
    <property type="project" value="TreeGrafter"/>
</dbReference>
<dbReference type="Pfam" id="PF00307">
    <property type="entry name" value="CH"/>
    <property type="match status" value="1"/>
</dbReference>
<evidence type="ECO:0000313" key="11">
    <source>
        <dbReference type="RefSeq" id="XP_004396893.1"/>
    </source>
</evidence>
<evidence type="ECO:0000259" key="9">
    <source>
        <dbReference type="PROSITE" id="PS50021"/>
    </source>
</evidence>
<evidence type="ECO:0000256" key="7">
    <source>
        <dbReference type="RuleBase" id="RU361224"/>
    </source>
</evidence>
<dbReference type="GO" id="GO:0005516">
    <property type="term" value="F:calmodulin binding"/>
    <property type="evidence" value="ECO:0007669"/>
    <property type="project" value="UniProtKB-KW"/>
</dbReference>
<keyword evidence="4 7" id="KW-0112">Calmodulin-binding</keyword>
<evidence type="ECO:0000256" key="8">
    <source>
        <dbReference type="SAM" id="MobiDB-lite"/>
    </source>
</evidence>
<evidence type="ECO:0000256" key="1">
    <source>
        <dbReference type="ARBA" id="ARBA00009631"/>
    </source>
</evidence>
<feature type="domain" description="Calponin-homology (CH)" evidence="9">
    <location>
        <begin position="103"/>
        <end position="206"/>
    </location>
</feature>
<evidence type="ECO:0000256" key="5">
    <source>
        <dbReference type="ARBA" id="ARBA00023203"/>
    </source>
</evidence>
<dbReference type="SUPFAM" id="SSF47576">
    <property type="entry name" value="Calponin-homology domain, CH-domain"/>
    <property type="match status" value="1"/>
</dbReference>
<accession>A0A9B0GCQ1</accession>
<dbReference type="InterPro" id="IPR000557">
    <property type="entry name" value="Calponin_repeat"/>
</dbReference>
<name>A0A9B0GCQ1_ODORO</name>
<dbReference type="Pfam" id="PF00402">
    <property type="entry name" value="Calponin"/>
    <property type="match status" value="2"/>
</dbReference>
<dbReference type="InterPro" id="IPR050606">
    <property type="entry name" value="Calponin-like"/>
</dbReference>
<dbReference type="Proteomes" id="UP000245340">
    <property type="component" value="Unplaced"/>
</dbReference>
<dbReference type="InterPro" id="IPR003096">
    <property type="entry name" value="SM22_calponin"/>
</dbReference>
<dbReference type="GO" id="GO:0007015">
    <property type="term" value="P:actin filament organization"/>
    <property type="evidence" value="ECO:0007669"/>
    <property type="project" value="TreeGrafter"/>
</dbReference>
<dbReference type="PRINTS" id="PR00888">
    <property type="entry name" value="SM22CALPONIN"/>
</dbReference>
<dbReference type="GO" id="GO:0015629">
    <property type="term" value="C:actin cytoskeleton"/>
    <property type="evidence" value="ECO:0007669"/>
    <property type="project" value="TreeGrafter"/>
</dbReference>
<gene>
    <name evidence="11" type="primary">LOC101370389</name>
</gene>
<feature type="compositionally biased region" description="Pro residues" evidence="8">
    <location>
        <begin position="372"/>
        <end position="383"/>
    </location>
</feature>
<reference evidence="11" key="1">
    <citation type="submission" date="2025-08" db="UniProtKB">
        <authorList>
            <consortium name="RefSeq"/>
        </authorList>
    </citation>
    <scope>IDENTIFICATION</scope>
</reference>
<keyword evidence="5 7" id="KW-0009">Actin-binding</keyword>
<protein>
    <recommendedName>
        <fullName evidence="7">Calponin</fullName>
    </recommendedName>
</protein>
<sequence>MVRSFTSPLGMGLDALGLGPVCPKRAFAPVRRSLEFSIKRNRMPVSRLAAFSRCLCPYAKWQGSMLCHCRPPPASISSAHFNQGPACGLSVEVENKLAQKCDHEREQELREWIEGVTGHCISHNFMGGLKDGIILCKFISKFQPGPMKQVGESTQNWHQLENIGNCIKAITKYGVKSHDIFEANDLVEKTNHTQVQSTLPALAKTKGNKVNVGVKYAEKQEQKFEPEKLREGQNIIGLQMGTNRFASQQGMTAYGTPCHLCDPKLGKDQPLDQATISRQIGTNKGASQADLTVPGTKQQIFKPGLGMEHCDMLNVCLQMGSNKGAWQQGMTVYGLLCQVCDPKNCPRPEYSELGKPAHDHHPHNCYNSTWGPGPPHPASPPGRPAAALSRGEPVPPTPSPCMVSSNPLGPAYRVSTGGGRLGSLWWGKGAFLLGALQHPTLSRVFPTAPKGRTEQSYP</sequence>
<comment type="similarity">
    <text evidence="1 7">Belongs to the calponin family.</text>
</comment>
<keyword evidence="3" id="KW-0677">Repeat</keyword>
<dbReference type="PANTHER" id="PTHR47385">
    <property type="entry name" value="CALPONIN"/>
    <property type="match status" value="1"/>
</dbReference>
<evidence type="ECO:0000256" key="4">
    <source>
        <dbReference type="ARBA" id="ARBA00022860"/>
    </source>
</evidence>
<dbReference type="InterPro" id="IPR001715">
    <property type="entry name" value="CH_dom"/>
</dbReference>
<dbReference type="SMART" id="SM00033">
    <property type="entry name" value="CH"/>
    <property type="match status" value="1"/>
</dbReference>
<feature type="region of interest" description="Disordered" evidence="8">
    <location>
        <begin position="369"/>
        <end position="400"/>
    </location>
</feature>
<dbReference type="InterPro" id="IPR036872">
    <property type="entry name" value="CH_dom_sf"/>
</dbReference>
<dbReference type="InterPro" id="IPR001997">
    <property type="entry name" value="Calponin/LIMCH1"/>
</dbReference>
<dbReference type="GO" id="GO:0005925">
    <property type="term" value="C:focal adhesion"/>
    <property type="evidence" value="ECO:0007669"/>
    <property type="project" value="TreeGrafter"/>
</dbReference>
<dbReference type="Gene3D" id="1.10.418.10">
    <property type="entry name" value="Calponin-like domain"/>
    <property type="match status" value="1"/>
</dbReference>
<proteinExistence type="inferred from homology"/>
<organism evidence="10 11">
    <name type="scientific">Odobenus rosmarus divergens</name>
    <name type="common">Pacific walrus</name>
    <dbReference type="NCBI Taxonomy" id="9708"/>
    <lineage>
        <taxon>Eukaryota</taxon>
        <taxon>Metazoa</taxon>
        <taxon>Chordata</taxon>
        <taxon>Craniata</taxon>
        <taxon>Vertebrata</taxon>
        <taxon>Euteleostomi</taxon>
        <taxon>Mammalia</taxon>
        <taxon>Eutheria</taxon>
        <taxon>Laurasiatheria</taxon>
        <taxon>Carnivora</taxon>
        <taxon>Caniformia</taxon>
        <taxon>Pinnipedia</taxon>
        <taxon>Odobenidae</taxon>
        <taxon>Odobenus</taxon>
    </lineage>
</organism>
<keyword evidence="10" id="KW-1185">Reference proteome</keyword>
<dbReference type="PROSITE" id="PS51122">
    <property type="entry name" value="CALPONIN_2"/>
    <property type="match status" value="3"/>
</dbReference>
<dbReference type="PANTHER" id="PTHR47385:SF12">
    <property type="entry name" value="CALPONIN-1"/>
    <property type="match status" value="1"/>
</dbReference>
<dbReference type="AlphaFoldDB" id="A0A9B0GCQ1"/>
<evidence type="ECO:0000256" key="6">
    <source>
        <dbReference type="ARBA" id="ARBA00025109"/>
    </source>
</evidence>
<keyword evidence="2" id="KW-0597">Phosphoprotein</keyword>
<evidence type="ECO:0000256" key="3">
    <source>
        <dbReference type="ARBA" id="ARBA00022737"/>
    </source>
</evidence>
<evidence type="ECO:0000256" key="2">
    <source>
        <dbReference type="ARBA" id="ARBA00022553"/>
    </source>
</evidence>
<dbReference type="PROSITE" id="PS01052">
    <property type="entry name" value="CALPONIN_1"/>
    <property type="match status" value="1"/>
</dbReference>
<comment type="function">
    <text evidence="6 7">Thin filament-associated protein that is implicated in the regulation and modulation of smooth muscle contraction. It is capable of binding to actin, calmodulin and tropomyosin. The interaction of calponin with actin inhibits the actomyosin Mg-ATPase activity.</text>
</comment>